<dbReference type="Gene3D" id="3.60.130.30">
    <property type="match status" value="1"/>
</dbReference>
<evidence type="ECO:0008006" key="3">
    <source>
        <dbReference type="Google" id="ProtNLM"/>
    </source>
</evidence>
<accession>A0A165CQJ5</accession>
<name>A0A165CQJ5_9APHY</name>
<evidence type="ECO:0000313" key="2">
    <source>
        <dbReference type="Proteomes" id="UP000076871"/>
    </source>
</evidence>
<dbReference type="InParanoid" id="A0A165CQJ5"/>
<dbReference type="OrthoDB" id="2797114at2759"/>
<sequence length="280" mass="31240">MHVGRSPRPLVDCDGRVFGALAGCPRDPQWGDVAKEAGDFILRSKELCVFSPKQATHRRGNYPSLAEGISYGGGQKRVDNLKNSTNNTRVLNTLNQNVAICRLTKFGNAALQLFAPGLYNFYEENIAKLKEDNQSLCSNFNGSVFGGATYNFGPNVVTAMHTNHANLAWGWCSVTALRNFDHKQGGHLILWDLRLVIEFPAGATILIPSAILLHSNVNINANETRCSFTQYSAGGLFRWVDCRFQTQKQFEAEGGDMKRLGPERWKHGLSMLSWWKDFKL</sequence>
<organism evidence="1 2">
    <name type="scientific">Laetiporus sulphureus 93-53</name>
    <dbReference type="NCBI Taxonomy" id="1314785"/>
    <lineage>
        <taxon>Eukaryota</taxon>
        <taxon>Fungi</taxon>
        <taxon>Dikarya</taxon>
        <taxon>Basidiomycota</taxon>
        <taxon>Agaricomycotina</taxon>
        <taxon>Agaricomycetes</taxon>
        <taxon>Polyporales</taxon>
        <taxon>Laetiporus</taxon>
    </lineage>
</organism>
<dbReference type="Proteomes" id="UP000076871">
    <property type="component" value="Unassembled WGS sequence"/>
</dbReference>
<protein>
    <recommendedName>
        <fullName evidence="3">2OGFeDO JBP1/TET oxygenase domain-containing protein</fullName>
    </recommendedName>
</protein>
<evidence type="ECO:0000313" key="1">
    <source>
        <dbReference type="EMBL" id="KZT03240.1"/>
    </source>
</evidence>
<proteinExistence type="predicted"/>
<dbReference type="RefSeq" id="XP_040760980.1">
    <property type="nucleotide sequence ID" value="XM_040904865.1"/>
</dbReference>
<reference evidence="1 2" key="1">
    <citation type="journal article" date="2016" name="Mol. Biol. Evol.">
        <title>Comparative Genomics of Early-Diverging Mushroom-Forming Fungi Provides Insights into the Origins of Lignocellulose Decay Capabilities.</title>
        <authorList>
            <person name="Nagy L.G."/>
            <person name="Riley R."/>
            <person name="Tritt A."/>
            <person name="Adam C."/>
            <person name="Daum C."/>
            <person name="Floudas D."/>
            <person name="Sun H."/>
            <person name="Yadav J.S."/>
            <person name="Pangilinan J."/>
            <person name="Larsson K.H."/>
            <person name="Matsuura K."/>
            <person name="Barry K."/>
            <person name="Labutti K."/>
            <person name="Kuo R."/>
            <person name="Ohm R.A."/>
            <person name="Bhattacharya S.S."/>
            <person name="Shirouzu T."/>
            <person name="Yoshinaga Y."/>
            <person name="Martin F.M."/>
            <person name="Grigoriev I.V."/>
            <person name="Hibbett D.S."/>
        </authorList>
    </citation>
    <scope>NUCLEOTIDE SEQUENCE [LARGE SCALE GENOMIC DNA]</scope>
    <source>
        <strain evidence="1 2">93-53</strain>
    </source>
</reference>
<dbReference type="AlphaFoldDB" id="A0A165CQJ5"/>
<dbReference type="STRING" id="1314785.A0A165CQJ5"/>
<keyword evidence="2" id="KW-1185">Reference proteome</keyword>
<dbReference type="GeneID" id="63821895"/>
<dbReference type="EMBL" id="KV427646">
    <property type="protein sequence ID" value="KZT03240.1"/>
    <property type="molecule type" value="Genomic_DNA"/>
</dbReference>
<gene>
    <name evidence="1" type="ORF">LAESUDRAFT_660356</name>
</gene>